<keyword evidence="5" id="KW-1185">Reference proteome</keyword>
<dbReference type="GO" id="GO:0046872">
    <property type="term" value="F:metal ion binding"/>
    <property type="evidence" value="ECO:0007669"/>
    <property type="project" value="UniProtKB-KW"/>
</dbReference>
<evidence type="ECO:0000256" key="1">
    <source>
        <dbReference type="ARBA" id="ARBA00022723"/>
    </source>
</evidence>
<name>B8LDH1_THAPS</name>
<keyword evidence="2" id="KW-0460">Magnesium</keyword>
<dbReference type="InterPro" id="IPR029063">
    <property type="entry name" value="SAM-dependent_MTases_sf"/>
</dbReference>
<dbReference type="OMA" id="YLGPDLC"/>
<dbReference type="Gene3D" id="3.40.50.150">
    <property type="entry name" value="Vaccinia Virus protein VP39"/>
    <property type="match status" value="1"/>
</dbReference>
<dbReference type="GO" id="GO:0008757">
    <property type="term" value="F:S-adenosylmethionine-dependent methyltransferase activity"/>
    <property type="evidence" value="ECO:0000318"/>
    <property type="project" value="GO_Central"/>
</dbReference>
<dbReference type="SMR" id="B8LDH1"/>
<evidence type="ECO:0000256" key="3">
    <source>
        <dbReference type="SAM" id="SignalP"/>
    </source>
</evidence>
<accession>B8LDH1</accession>
<dbReference type="eggNOG" id="ENOG502RUJI">
    <property type="taxonomic scope" value="Eukaryota"/>
</dbReference>
<reference evidence="4 5" key="1">
    <citation type="journal article" date="2004" name="Science">
        <title>The genome of the diatom Thalassiosira pseudonana: ecology, evolution, and metabolism.</title>
        <authorList>
            <person name="Armbrust E.V."/>
            <person name="Berges J.A."/>
            <person name="Bowler C."/>
            <person name="Green B.R."/>
            <person name="Martinez D."/>
            <person name="Putnam N.H."/>
            <person name="Zhou S."/>
            <person name="Allen A.E."/>
            <person name="Apt K.E."/>
            <person name="Bechner M."/>
            <person name="Brzezinski M.A."/>
            <person name="Chaal B.K."/>
            <person name="Chiovitti A."/>
            <person name="Davis A.K."/>
            <person name="Demarest M.S."/>
            <person name="Detter J.C."/>
            <person name="Glavina T."/>
            <person name="Goodstein D."/>
            <person name="Hadi M.Z."/>
            <person name="Hellsten U."/>
            <person name="Hildebrand M."/>
            <person name="Jenkins B.D."/>
            <person name="Jurka J."/>
            <person name="Kapitonov V.V."/>
            <person name="Kroger N."/>
            <person name="Lau W.W."/>
            <person name="Lane T.W."/>
            <person name="Larimer F.W."/>
            <person name="Lippmeier J.C."/>
            <person name="Lucas S."/>
            <person name="Medina M."/>
            <person name="Montsant A."/>
            <person name="Obornik M."/>
            <person name="Parker M.S."/>
            <person name="Palenik B."/>
            <person name="Pazour G.J."/>
            <person name="Richardson P.M."/>
            <person name="Rynearson T.A."/>
            <person name="Saito M.A."/>
            <person name="Schwartz D.C."/>
            <person name="Thamatrakoln K."/>
            <person name="Valentin K."/>
            <person name="Vardi A."/>
            <person name="Wilkerson F.P."/>
            <person name="Rokhsar D.S."/>
        </authorList>
    </citation>
    <scope>NUCLEOTIDE SEQUENCE [LARGE SCALE GENOMIC DNA]</scope>
    <source>
        <strain evidence="4 5">CCMP1335</strain>
    </source>
</reference>
<proteinExistence type="predicted"/>
<dbReference type="Proteomes" id="UP000001449">
    <property type="component" value="Unassembled WGS sequence"/>
</dbReference>
<dbReference type="HOGENOM" id="CLU_019628_0_1_1"/>
<dbReference type="InterPro" id="IPR042086">
    <property type="entry name" value="MeTrfase_capping"/>
</dbReference>
<keyword evidence="3" id="KW-0732">Signal</keyword>
<dbReference type="SUPFAM" id="SSF53335">
    <property type="entry name" value="S-adenosyl-L-methionine-dependent methyltransferases"/>
    <property type="match status" value="1"/>
</dbReference>
<dbReference type="RefSeq" id="XP_002296978.1">
    <property type="nucleotide sequence ID" value="XM_002296942.1"/>
</dbReference>
<reference evidence="4 5" key="2">
    <citation type="journal article" date="2008" name="Nature">
        <title>The Phaeodactylum genome reveals the evolutionary history of diatom genomes.</title>
        <authorList>
            <person name="Bowler C."/>
            <person name="Allen A.E."/>
            <person name="Badger J.H."/>
            <person name="Grimwood J."/>
            <person name="Jabbari K."/>
            <person name="Kuo A."/>
            <person name="Maheswari U."/>
            <person name="Martens C."/>
            <person name="Maumus F."/>
            <person name="Otillar R.P."/>
            <person name="Rayko E."/>
            <person name="Salamov A."/>
            <person name="Vandepoele K."/>
            <person name="Beszteri B."/>
            <person name="Gruber A."/>
            <person name="Heijde M."/>
            <person name="Katinka M."/>
            <person name="Mock T."/>
            <person name="Valentin K."/>
            <person name="Verret F."/>
            <person name="Berges J.A."/>
            <person name="Brownlee C."/>
            <person name="Cadoret J.P."/>
            <person name="Chiovitti A."/>
            <person name="Choi C.J."/>
            <person name="Coesel S."/>
            <person name="De Martino A."/>
            <person name="Detter J.C."/>
            <person name="Durkin C."/>
            <person name="Falciatore A."/>
            <person name="Fournet J."/>
            <person name="Haruta M."/>
            <person name="Huysman M.J."/>
            <person name="Jenkins B.D."/>
            <person name="Jiroutova K."/>
            <person name="Jorgensen R.E."/>
            <person name="Joubert Y."/>
            <person name="Kaplan A."/>
            <person name="Kroger N."/>
            <person name="Kroth P.G."/>
            <person name="La Roche J."/>
            <person name="Lindquist E."/>
            <person name="Lommer M."/>
            <person name="Martin-Jezequel V."/>
            <person name="Lopez P.J."/>
            <person name="Lucas S."/>
            <person name="Mangogna M."/>
            <person name="McGinnis K."/>
            <person name="Medlin L.K."/>
            <person name="Montsant A."/>
            <person name="Oudot-Le Secq M.P."/>
            <person name="Napoli C."/>
            <person name="Obornik M."/>
            <person name="Parker M.S."/>
            <person name="Petit J.L."/>
            <person name="Porcel B.M."/>
            <person name="Poulsen N."/>
            <person name="Robison M."/>
            <person name="Rychlewski L."/>
            <person name="Rynearson T.A."/>
            <person name="Schmutz J."/>
            <person name="Shapiro H."/>
            <person name="Siaut M."/>
            <person name="Stanley M."/>
            <person name="Sussman M.R."/>
            <person name="Taylor A.R."/>
            <person name="Vardi A."/>
            <person name="von Dassow P."/>
            <person name="Vyverman W."/>
            <person name="Willis A."/>
            <person name="Wyrwicz L.S."/>
            <person name="Rokhsar D.S."/>
            <person name="Weissenbach J."/>
            <person name="Armbrust E.V."/>
            <person name="Green B.R."/>
            <person name="Van de Peer Y."/>
            <person name="Grigoriev I.V."/>
        </authorList>
    </citation>
    <scope>NUCLEOTIDE SEQUENCE [LARGE SCALE GENOMIC DNA]</scope>
    <source>
        <strain evidence="4 5">CCMP1335</strain>
    </source>
</reference>
<dbReference type="InParanoid" id="B8LDH1"/>
<evidence type="ECO:0000313" key="5">
    <source>
        <dbReference type="Proteomes" id="UP000001449"/>
    </source>
</evidence>
<dbReference type="GO" id="GO:0032259">
    <property type="term" value="P:methylation"/>
    <property type="evidence" value="ECO:0000318"/>
    <property type="project" value="GO_Central"/>
</dbReference>
<gene>
    <name evidence="4" type="ORF">THAPSDRAFT_11247</name>
</gene>
<protein>
    <recommendedName>
        <fullName evidence="6">Methyltransferase type 11 domain-containing protein</fullName>
    </recommendedName>
</protein>
<dbReference type="KEGG" id="tps:THAPSDRAFT_11247"/>
<evidence type="ECO:0000256" key="2">
    <source>
        <dbReference type="ARBA" id="ARBA00022842"/>
    </source>
</evidence>
<dbReference type="Pfam" id="PF03492">
    <property type="entry name" value="Methyltransf_7"/>
    <property type="match status" value="1"/>
</dbReference>
<dbReference type="InterPro" id="IPR005299">
    <property type="entry name" value="MeTrfase_7"/>
</dbReference>
<organism evidence="4 5">
    <name type="scientific">Thalassiosira pseudonana</name>
    <name type="common">Marine diatom</name>
    <name type="synonym">Cyclotella nana</name>
    <dbReference type="NCBI Taxonomy" id="35128"/>
    <lineage>
        <taxon>Eukaryota</taxon>
        <taxon>Sar</taxon>
        <taxon>Stramenopiles</taxon>
        <taxon>Ochrophyta</taxon>
        <taxon>Bacillariophyta</taxon>
        <taxon>Coscinodiscophyceae</taxon>
        <taxon>Thalassiosirophycidae</taxon>
        <taxon>Thalassiosirales</taxon>
        <taxon>Thalassiosiraceae</taxon>
        <taxon>Thalassiosira</taxon>
    </lineage>
</organism>
<feature type="chain" id="PRO_5002874167" description="Methyltransferase type 11 domain-containing protein" evidence="3">
    <location>
        <begin position="18"/>
        <end position="419"/>
    </location>
</feature>
<evidence type="ECO:0000313" key="4">
    <source>
        <dbReference type="EMBL" id="EED86706.1"/>
    </source>
</evidence>
<dbReference type="AlphaFoldDB" id="B8LDH1"/>
<dbReference type="PANTHER" id="PTHR31009">
    <property type="entry name" value="S-ADENOSYL-L-METHIONINE:CARBOXYL METHYLTRANSFERASE FAMILY PROTEIN"/>
    <property type="match status" value="1"/>
</dbReference>
<keyword evidence="1" id="KW-0479">Metal-binding</keyword>
<sequence length="419" mass="46181">MKFSILVLLSTLSLTAGFAVATADSSSSISSSSTTSTAAGGAGVHVPIGKDGEGEYTASTKGCFDVIATATPLILSQISTQPLRPFGIGSPAYNIADYGTADAGTSLGLMSKMITAVRDRTSSDKEVVIHYEDQLTNEWQSVFNHALGIKAVTDAYGKPVPNPYDLENVFVEACGVGFHNQCYPSNSVDFGVSFTAMHWLSRFPSSLVGKDTMHAARSEVPPTPEKEQAASDWKSILKARAKELVPGGRFVCVNFCKNTDGYFLGQTDVGESMWDSFQSAWDQLKSDGLIDEEERLGVSFPNYYRTSEEFLDAVHDEEISSSLKVVSIEERVVRCPYRELYTSGKSNKSPREYAEWFVPTTKTWSHSTFKSALKCDKSEDEKEAIMTQFWENYMSLAEKEPEKHGMDYVHAYIVFEKIL</sequence>
<evidence type="ECO:0008006" key="6">
    <source>
        <dbReference type="Google" id="ProtNLM"/>
    </source>
</evidence>
<feature type="signal peptide" evidence="3">
    <location>
        <begin position="1"/>
        <end position="17"/>
    </location>
</feature>
<dbReference type="Gene3D" id="1.10.1200.270">
    <property type="entry name" value="Methyltransferase, alpha-helical capping domain"/>
    <property type="match status" value="1"/>
</dbReference>
<dbReference type="PaxDb" id="35128-Thaps11247"/>
<dbReference type="EMBL" id="DS999419">
    <property type="protein sequence ID" value="EED86706.1"/>
    <property type="molecule type" value="Genomic_DNA"/>
</dbReference>
<dbReference type="GeneID" id="7444344"/>